<keyword evidence="1" id="KW-0812">Transmembrane</keyword>
<feature type="transmembrane region" description="Helical" evidence="1">
    <location>
        <begin position="20"/>
        <end position="41"/>
    </location>
</feature>
<organism evidence="2">
    <name type="scientific">marine metagenome</name>
    <dbReference type="NCBI Taxonomy" id="408172"/>
    <lineage>
        <taxon>unclassified sequences</taxon>
        <taxon>metagenomes</taxon>
        <taxon>ecological metagenomes</taxon>
    </lineage>
</organism>
<dbReference type="AlphaFoldDB" id="A0A383B084"/>
<dbReference type="EMBL" id="UINC01196332">
    <property type="protein sequence ID" value="SVE13291.1"/>
    <property type="molecule type" value="Genomic_DNA"/>
</dbReference>
<keyword evidence="1" id="KW-0472">Membrane</keyword>
<name>A0A383B084_9ZZZZ</name>
<feature type="non-terminal residue" evidence="2">
    <location>
        <position position="1"/>
    </location>
</feature>
<feature type="non-terminal residue" evidence="2">
    <location>
        <position position="61"/>
    </location>
</feature>
<evidence type="ECO:0000313" key="2">
    <source>
        <dbReference type="EMBL" id="SVE13291.1"/>
    </source>
</evidence>
<gene>
    <name evidence="2" type="ORF">METZ01_LOCUS466145</name>
</gene>
<evidence type="ECO:0000256" key="1">
    <source>
        <dbReference type="SAM" id="Phobius"/>
    </source>
</evidence>
<keyword evidence="1" id="KW-1133">Transmembrane helix</keyword>
<accession>A0A383B084</accession>
<evidence type="ECO:0008006" key="3">
    <source>
        <dbReference type="Google" id="ProtNLM"/>
    </source>
</evidence>
<proteinExistence type="predicted"/>
<sequence length="61" mass="6524">VATAGRLPVRLGSIRTRLTLLYSILLFGLAAAMVGGLYLSLSRALSDEPMSRDARYEVLAG</sequence>
<protein>
    <recommendedName>
        <fullName evidence="3">Two-component sensor histidine kinase</fullName>
    </recommendedName>
</protein>
<reference evidence="2" key="1">
    <citation type="submission" date="2018-05" db="EMBL/GenBank/DDBJ databases">
        <authorList>
            <person name="Lanie J.A."/>
            <person name="Ng W.-L."/>
            <person name="Kazmierczak K.M."/>
            <person name="Andrzejewski T.M."/>
            <person name="Davidsen T.M."/>
            <person name="Wayne K.J."/>
            <person name="Tettelin H."/>
            <person name="Glass J.I."/>
            <person name="Rusch D."/>
            <person name="Podicherti R."/>
            <person name="Tsui H.-C.T."/>
            <person name="Winkler M.E."/>
        </authorList>
    </citation>
    <scope>NUCLEOTIDE SEQUENCE</scope>
</reference>